<name>A0A8T1TKS3_9STRA</name>
<proteinExistence type="predicted"/>
<dbReference type="EMBL" id="JAENGZ010003217">
    <property type="protein sequence ID" value="KAG6941965.1"/>
    <property type="molecule type" value="Genomic_DNA"/>
</dbReference>
<feature type="non-terminal residue" evidence="1">
    <location>
        <position position="78"/>
    </location>
</feature>
<reference evidence="1" key="1">
    <citation type="submission" date="2021-01" db="EMBL/GenBank/DDBJ databases">
        <title>Phytophthora aleatoria, a newly-described species from Pinus radiata is distinct from Phytophthora cactorum isolates based on comparative genomics.</title>
        <authorList>
            <person name="Mcdougal R."/>
            <person name="Panda P."/>
            <person name="Williams N."/>
            <person name="Studholme D.J."/>
        </authorList>
    </citation>
    <scope>NUCLEOTIDE SEQUENCE</scope>
    <source>
        <strain evidence="1">NZFS 3830</strain>
    </source>
</reference>
<gene>
    <name evidence="1" type="ORF">JG687_00019337</name>
</gene>
<protein>
    <submittedName>
        <fullName evidence="1">Uncharacterized protein</fullName>
    </submittedName>
</protein>
<accession>A0A8T1TKS3</accession>
<feature type="non-terminal residue" evidence="1">
    <location>
        <position position="1"/>
    </location>
</feature>
<organism evidence="1 2">
    <name type="scientific">Phytophthora cactorum</name>
    <dbReference type="NCBI Taxonomy" id="29920"/>
    <lineage>
        <taxon>Eukaryota</taxon>
        <taxon>Sar</taxon>
        <taxon>Stramenopiles</taxon>
        <taxon>Oomycota</taxon>
        <taxon>Peronosporomycetes</taxon>
        <taxon>Peronosporales</taxon>
        <taxon>Peronosporaceae</taxon>
        <taxon>Phytophthora</taxon>
    </lineage>
</organism>
<sequence>LSLTSSIKRVLETWPALELWYAERAKKAIRDKKPPVVFPLAAQETNLIQFLSILQPVAELKLVFQAETPTQVEVLMKL</sequence>
<evidence type="ECO:0000313" key="1">
    <source>
        <dbReference type="EMBL" id="KAG6941965.1"/>
    </source>
</evidence>
<dbReference type="AlphaFoldDB" id="A0A8T1TKS3"/>
<dbReference type="OrthoDB" id="101930at2759"/>
<evidence type="ECO:0000313" key="2">
    <source>
        <dbReference type="Proteomes" id="UP000688947"/>
    </source>
</evidence>
<comment type="caution">
    <text evidence="1">The sequence shown here is derived from an EMBL/GenBank/DDBJ whole genome shotgun (WGS) entry which is preliminary data.</text>
</comment>
<dbReference type="Proteomes" id="UP000688947">
    <property type="component" value="Unassembled WGS sequence"/>
</dbReference>